<dbReference type="Gene3D" id="3.90.226.10">
    <property type="entry name" value="2-enoyl-CoA Hydratase, Chain A, domain 1"/>
    <property type="match status" value="1"/>
</dbReference>
<dbReference type="SUPFAM" id="SSF52096">
    <property type="entry name" value="ClpP/crotonase"/>
    <property type="match status" value="1"/>
</dbReference>
<dbReference type="InterPro" id="IPR001753">
    <property type="entry name" value="Enoyl-CoA_hydra/iso"/>
</dbReference>
<protein>
    <submittedName>
        <fullName evidence="4">Crotonase</fullName>
    </submittedName>
</protein>
<dbReference type="PANTHER" id="PTHR11941">
    <property type="entry name" value="ENOYL-COA HYDRATASE-RELATED"/>
    <property type="match status" value="1"/>
</dbReference>
<evidence type="ECO:0000256" key="2">
    <source>
        <dbReference type="ARBA" id="ARBA00023239"/>
    </source>
</evidence>
<dbReference type="InterPro" id="IPR014748">
    <property type="entry name" value="Enoyl-CoA_hydra_C"/>
</dbReference>
<accession>A0A2N9L3S9</accession>
<keyword evidence="2" id="KW-0456">Lyase</keyword>
<dbReference type="Gene3D" id="1.10.12.10">
    <property type="entry name" value="Lyase 2-enoyl-coa Hydratase, Chain A, domain 2"/>
    <property type="match status" value="1"/>
</dbReference>
<dbReference type="PANTHER" id="PTHR11941:SF54">
    <property type="entry name" value="ENOYL-COA HYDRATASE, MITOCHONDRIAL"/>
    <property type="match status" value="1"/>
</dbReference>
<dbReference type="CDD" id="cd06558">
    <property type="entry name" value="crotonase-like"/>
    <property type="match status" value="1"/>
</dbReference>
<dbReference type="AlphaFoldDB" id="A0A2N9L3S9"/>
<gene>
    <name evidence="4" type="ORF">SBA5_1080004</name>
</gene>
<evidence type="ECO:0000256" key="3">
    <source>
        <dbReference type="RuleBase" id="RU003707"/>
    </source>
</evidence>
<dbReference type="PROSITE" id="PS00166">
    <property type="entry name" value="ENOYL_COA_HYDRATASE"/>
    <property type="match status" value="1"/>
</dbReference>
<name>A0A2N9L3S9_9BACT</name>
<dbReference type="Pfam" id="PF00378">
    <property type="entry name" value="ECH_1"/>
    <property type="match status" value="1"/>
</dbReference>
<dbReference type="GO" id="GO:0006635">
    <property type="term" value="P:fatty acid beta-oxidation"/>
    <property type="evidence" value="ECO:0007669"/>
    <property type="project" value="TreeGrafter"/>
</dbReference>
<dbReference type="GO" id="GO:0016829">
    <property type="term" value="F:lyase activity"/>
    <property type="evidence" value="ECO:0007669"/>
    <property type="project" value="UniProtKB-KW"/>
</dbReference>
<evidence type="ECO:0000256" key="1">
    <source>
        <dbReference type="ARBA" id="ARBA00005254"/>
    </source>
</evidence>
<sequence length="262" mass="28308">MSAESEVVYQERERNGAAWAEITLNRPNKGNALTLPMLDAIERFVRIVASSPQIRALVLRGSGRFFSTGGDVEAWGSLTPEEMANRWILRGIAVFESIAQLPQPVIAAISGHALGGGLEFALMADLRVAVAEAKLGTPEVSLGMIAGWSGIRRIAEITGVVRARELTLLGSPISAEKALAWGLVNAVADDREAMESQVDAWLDKLLSNAPIAMALTKKLLATMHAEMSHDHAEAVAQARATEDCDEGIAAFREKRKPVFRNR</sequence>
<reference evidence="5" key="1">
    <citation type="submission" date="2018-02" db="EMBL/GenBank/DDBJ databases">
        <authorList>
            <person name="Hausmann B."/>
        </authorList>
    </citation>
    <scope>NUCLEOTIDE SEQUENCE [LARGE SCALE GENOMIC DNA]</scope>
    <source>
        <strain evidence="5">Peat soil MAG SbA5</strain>
    </source>
</reference>
<evidence type="ECO:0000313" key="5">
    <source>
        <dbReference type="Proteomes" id="UP000239735"/>
    </source>
</evidence>
<dbReference type="InterPro" id="IPR018376">
    <property type="entry name" value="Enoyl-CoA_hyd/isom_CS"/>
</dbReference>
<organism evidence="4 5">
    <name type="scientific">Candidatus Sulfuritelmatomonas gaucii</name>
    <dbReference type="NCBI Taxonomy" id="2043161"/>
    <lineage>
        <taxon>Bacteria</taxon>
        <taxon>Pseudomonadati</taxon>
        <taxon>Acidobacteriota</taxon>
        <taxon>Terriglobia</taxon>
        <taxon>Terriglobales</taxon>
        <taxon>Acidobacteriaceae</taxon>
        <taxon>Candidatus Sulfuritelmatomonas</taxon>
    </lineage>
</organism>
<dbReference type="OrthoDB" id="9771883at2"/>
<evidence type="ECO:0000313" key="4">
    <source>
        <dbReference type="EMBL" id="SPE17625.1"/>
    </source>
</evidence>
<dbReference type="InterPro" id="IPR029045">
    <property type="entry name" value="ClpP/crotonase-like_dom_sf"/>
</dbReference>
<dbReference type="EMBL" id="OKRB01000011">
    <property type="protein sequence ID" value="SPE17625.1"/>
    <property type="molecule type" value="Genomic_DNA"/>
</dbReference>
<comment type="similarity">
    <text evidence="1 3">Belongs to the enoyl-CoA hydratase/isomerase family.</text>
</comment>
<dbReference type="Proteomes" id="UP000239735">
    <property type="component" value="Unassembled WGS sequence"/>
</dbReference>
<proteinExistence type="inferred from homology"/>